<comment type="subcellular location">
    <subcellularLocation>
        <location evidence="2">Cytoplasm</location>
    </subcellularLocation>
    <subcellularLocation>
        <location evidence="1">Nucleus</location>
    </subcellularLocation>
</comment>
<dbReference type="Gene3D" id="1.10.1410.40">
    <property type="match status" value="1"/>
</dbReference>
<keyword evidence="7" id="KW-0238">DNA-binding</keyword>
<dbReference type="Pfam" id="PF20965">
    <property type="entry name" value="DZF_C"/>
    <property type="match status" value="1"/>
</dbReference>
<evidence type="ECO:0000256" key="10">
    <source>
        <dbReference type="SAM" id="MobiDB-lite"/>
    </source>
</evidence>
<keyword evidence="6" id="KW-0694">RNA-binding</keyword>
<dbReference type="FunFam" id="1.10.1410.40:FF:000001">
    <property type="entry name" value="interleukin enhancer-binding factor 3 isoform X1"/>
    <property type="match status" value="1"/>
</dbReference>
<dbReference type="Pfam" id="PF07528">
    <property type="entry name" value="DZF_N"/>
    <property type="match status" value="1"/>
</dbReference>
<reference evidence="12" key="1">
    <citation type="submission" date="2025-08" db="UniProtKB">
        <authorList>
            <consortium name="Ensembl"/>
        </authorList>
    </citation>
    <scope>IDENTIFICATION</scope>
</reference>
<feature type="compositionally biased region" description="Low complexity" evidence="10">
    <location>
        <begin position="682"/>
        <end position="697"/>
    </location>
</feature>
<sequence length="999" mass="108300">MLQHWLTKKQAFNNKFGFAVCFVMKNRKKPTQQPTAGLAYTHPTTVASYTVHQAPVAAHTVAAAYAPTAATVAVARPAPVAVAAAATAAAYGGYQPAHAATDYTYTQRQPEVPPPPPPVTSQNYQDSYSYVRSSATAMSYDSKQYYQQPTATAAVAAAQPQPSVADSYYQTAPKPGYSQGVTSYTQTQQTRQVTVIKPAAPSPASSTFSIYPVTSTVQPVAAAAASVVPTYSQSPTYSTNAVTYSGTSYSGYEAAVYSAASNYYQQQQQQKQAVAAVAASAAWSGSPFAKKPAFQNKQLRPKQPPKPPQIHYCDVCKISCAGPQTYKEHLEGQKHKKKEAALKVSQSSSSTGGGAMARSAQNQLRCELCDVSCTGADAYAAHIRGAKHQKVVKLHTKLGKPIPSTEPSIVTQTSSSVTAASSKTTTAVLGGSSSTMSASASCSSAASLSSSYMKPASAVSGSAAGVKNPLGHGPPAAGYAAAAAKKICTPKINFVGGNKLQTTVKAEESRSEVKVDTCKPAAPPSGCLDKADVCDALSPSALVALQSDVQPVGHDYVEEVRNDEGKVIRFHCKLCECSFNDPNAKEMHLKGRRHRLQYKKKVNPDLQVEVKPSIRARKIQEEKMRKQMQKEEYWRRREEEERWRMEMRRYEEDMYWRRMEEEQHHWDDRRRLPDGGYPQGPPGLLGVRPGMPGLQPQGPMPPRRPDSSDDRYVMTKHAAIYPSEDELQSIQKIVSITERALKLVSDIITEQEGVQEEDKEAQAKDRALKGVMRVGVLAKGLLLRGDKDVNLVLLCSEKPTKTLLSAILEHLPKQLTVVTPEKYEVKGSIQEAAIILTSCSDPKMQVTITLTSPVIREEAGREGDVTSGLVKDPADVLDRQKCLDALAALRHAKWFQARANGLQSCVIIIRILRDLCQRVSTWSPFPRWAMELLVEKAISSASAPLSPGDALRRVFECIASGILLPGGPGLMDPCEKKPVDTLSSLGEQQREDITSSAQV</sequence>
<protein>
    <recommendedName>
        <fullName evidence="9">Zinc finger RNA-binding protein</fullName>
    </recommendedName>
</protein>
<dbReference type="Ensembl" id="ENSOSIT00000038854.1">
    <property type="protein sequence ID" value="ENSOSIP00000036865.1"/>
    <property type="gene ID" value="ENSOSIG00000018290.1"/>
</dbReference>
<evidence type="ECO:0000313" key="12">
    <source>
        <dbReference type="Ensembl" id="ENSOSIP00000036865.1"/>
    </source>
</evidence>
<evidence type="ECO:0000256" key="2">
    <source>
        <dbReference type="ARBA" id="ARBA00004496"/>
    </source>
</evidence>
<feature type="domain" description="DZF" evidence="11">
    <location>
        <begin position="688"/>
        <end position="999"/>
    </location>
</feature>
<dbReference type="GO" id="GO:0003725">
    <property type="term" value="F:double-stranded RNA binding"/>
    <property type="evidence" value="ECO:0007669"/>
    <property type="project" value="TreeGrafter"/>
</dbReference>
<dbReference type="PANTHER" id="PTHR45762">
    <property type="entry name" value="ZINC FINGER RNA-BINDING PROTEIN"/>
    <property type="match status" value="1"/>
</dbReference>
<keyword evidence="13" id="KW-1185">Reference proteome</keyword>
<dbReference type="FunFam" id="3.30.460.10:FF:000010">
    <property type="entry name" value="Zinc finger RNA-binding protein 2"/>
    <property type="match status" value="1"/>
</dbReference>
<dbReference type="FunFam" id="3.30.160.60:FF:000153">
    <property type="entry name" value="Zinc finger RNA-binding protein 2"/>
    <property type="match status" value="1"/>
</dbReference>
<dbReference type="SMART" id="SM00572">
    <property type="entry name" value="DZF"/>
    <property type="match status" value="1"/>
</dbReference>
<dbReference type="GeneTree" id="ENSGT00940000155290"/>
<keyword evidence="8" id="KW-0539">Nucleus</keyword>
<dbReference type="FunFam" id="3.30.160.60:FF:000439">
    <property type="entry name" value="Zinc finger RNA-binding protein 2"/>
    <property type="match status" value="1"/>
</dbReference>
<dbReference type="PROSITE" id="PS00028">
    <property type="entry name" value="ZINC_FINGER_C2H2_1"/>
    <property type="match status" value="1"/>
</dbReference>
<dbReference type="PANTHER" id="PTHR45762:SF21">
    <property type="entry name" value="ZINC FINGER RNA-BINDING PROTEIN"/>
    <property type="match status" value="1"/>
</dbReference>
<dbReference type="GO" id="GO:0071011">
    <property type="term" value="C:precatalytic spliceosome"/>
    <property type="evidence" value="ECO:0007669"/>
    <property type="project" value="TreeGrafter"/>
</dbReference>
<dbReference type="InterPro" id="IPR006561">
    <property type="entry name" value="DZF_dom"/>
</dbReference>
<dbReference type="InterPro" id="IPR003604">
    <property type="entry name" value="Matrin/U1-like-C_Znf_C2H2"/>
</dbReference>
<evidence type="ECO:0000256" key="3">
    <source>
        <dbReference type="ARBA" id="ARBA00022473"/>
    </source>
</evidence>
<evidence type="ECO:0000256" key="7">
    <source>
        <dbReference type="ARBA" id="ARBA00023125"/>
    </source>
</evidence>
<dbReference type="Gene3D" id="3.30.460.10">
    <property type="entry name" value="Beta Polymerase, domain 2"/>
    <property type="match status" value="1"/>
</dbReference>
<dbReference type="SMART" id="SM00355">
    <property type="entry name" value="ZnF_C2H2"/>
    <property type="match status" value="3"/>
</dbReference>
<proteinExistence type="predicted"/>
<dbReference type="SMART" id="SM00451">
    <property type="entry name" value="ZnF_U1"/>
    <property type="match status" value="3"/>
</dbReference>
<evidence type="ECO:0000256" key="5">
    <source>
        <dbReference type="ARBA" id="ARBA00022737"/>
    </source>
</evidence>
<evidence type="ECO:0000256" key="1">
    <source>
        <dbReference type="ARBA" id="ARBA00004123"/>
    </source>
</evidence>
<feature type="region of interest" description="Disordered" evidence="10">
    <location>
        <begin position="665"/>
        <end position="708"/>
    </location>
</feature>
<evidence type="ECO:0000313" key="13">
    <source>
        <dbReference type="Proteomes" id="UP000694383"/>
    </source>
</evidence>
<dbReference type="Pfam" id="PF12874">
    <property type="entry name" value="zf-met"/>
    <property type="match status" value="3"/>
</dbReference>
<dbReference type="FunFam" id="3.30.160.60:FF:000210">
    <property type="entry name" value="Zinc finger RNA-binding protein 2"/>
    <property type="match status" value="1"/>
</dbReference>
<dbReference type="AlphaFoldDB" id="A0A8C7Z4D4"/>
<dbReference type="InterPro" id="IPR049402">
    <property type="entry name" value="DZF_dom_C"/>
</dbReference>
<dbReference type="InterPro" id="IPR036236">
    <property type="entry name" value="Znf_C2H2_sf"/>
</dbReference>
<dbReference type="GO" id="GO:0008270">
    <property type="term" value="F:zinc ion binding"/>
    <property type="evidence" value="ECO:0007669"/>
    <property type="project" value="InterPro"/>
</dbReference>
<keyword evidence="5" id="KW-0677">Repeat</keyword>
<keyword evidence="4" id="KW-0963">Cytoplasm</keyword>
<dbReference type="Proteomes" id="UP000694383">
    <property type="component" value="Unplaced"/>
</dbReference>
<name>A0A8C7Z4D4_9TELE</name>
<evidence type="ECO:0000256" key="8">
    <source>
        <dbReference type="ARBA" id="ARBA00023242"/>
    </source>
</evidence>
<dbReference type="InterPro" id="IPR043519">
    <property type="entry name" value="NT_sf"/>
</dbReference>
<keyword evidence="3" id="KW-0217">Developmental protein</keyword>
<dbReference type="GO" id="GO:0005737">
    <property type="term" value="C:cytoplasm"/>
    <property type="evidence" value="ECO:0007669"/>
    <property type="project" value="UniProtKB-SubCell"/>
</dbReference>
<dbReference type="PROSITE" id="PS51703">
    <property type="entry name" value="DZF"/>
    <property type="match status" value="1"/>
</dbReference>
<evidence type="ECO:0000259" key="11">
    <source>
        <dbReference type="PROSITE" id="PS51703"/>
    </source>
</evidence>
<dbReference type="SUPFAM" id="SSF57667">
    <property type="entry name" value="beta-beta-alpha zinc fingers"/>
    <property type="match status" value="3"/>
</dbReference>
<dbReference type="InterPro" id="IPR049401">
    <property type="entry name" value="DZF_dom_N"/>
</dbReference>
<dbReference type="GO" id="GO:0003677">
    <property type="term" value="F:DNA binding"/>
    <property type="evidence" value="ECO:0007669"/>
    <property type="project" value="UniProtKB-KW"/>
</dbReference>
<evidence type="ECO:0000256" key="6">
    <source>
        <dbReference type="ARBA" id="ARBA00022884"/>
    </source>
</evidence>
<dbReference type="Gene3D" id="3.30.160.60">
    <property type="entry name" value="Classic Zinc Finger"/>
    <property type="match status" value="3"/>
</dbReference>
<dbReference type="GO" id="GO:0003727">
    <property type="term" value="F:single-stranded RNA binding"/>
    <property type="evidence" value="ECO:0007669"/>
    <property type="project" value="TreeGrafter"/>
</dbReference>
<reference evidence="12" key="2">
    <citation type="submission" date="2025-09" db="UniProtKB">
        <authorList>
            <consortium name="Ensembl"/>
        </authorList>
    </citation>
    <scope>IDENTIFICATION</scope>
</reference>
<dbReference type="InterPro" id="IPR013087">
    <property type="entry name" value="Znf_C2H2_type"/>
</dbReference>
<evidence type="ECO:0000256" key="4">
    <source>
        <dbReference type="ARBA" id="ARBA00022490"/>
    </source>
</evidence>
<accession>A0A8C7Z4D4</accession>
<organism evidence="12 13">
    <name type="scientific">Oryzias sinensis</name>
    <name type="common">Chinese medaka</name>
    <dbReference type="NCBI Taxonomy" id="183150"/>
    <lineage>
        <taxon>Eukaryota</taxon>
        <taxon>Metazoa</taxon>
        <taxon>Chordata</taxon>
        <taxon>Craniata</taxon>
        <taxon>Vertebrata</taxon>
        <taxon>Euteleostomi</taxon>
        <taxon>Actinopterygii</taxon>
        <taxon>Neopterygii</taxon>
        <taxon>Teleostei</taxon>
        <taxon>Neoteleostei</taxon>
        <taxon>Acanthomorphata</taxon>
        <taxon>Ovalentaria</taxon>
        <taxon>Atherinomorphae</taxon>
        <taxon>Beloniformes</taxon>
        <taxon>Adrianichthyidae</taxon>
        <taxon>Oryziinae</taxon>
        <taxon>Oryzias</taxon>
    </lineage>
</organism>
<evidence type="ECO:0000256" key="9">
    <source>
        <dbReference type="ARBA" id="ARBA00041195"/>
    </source>
</evidence>
<feature type="region of interest" description="Disordered" evidence="10">
    <location>
        <begin position="334"/>
        <end position="356"/>
    </location>
</feature>